<protein>
    <submittedName>
        <fullName evidence="9">Trk system potassium uptake protein TrkH</fullName>
    </submittedName>
</protein>
<feature type="transmembrane region" description="Helical" evidence="8">
    <location>
        <begin position="309"/>
        <end position="329"/>
    </location>
</feature>
<feature type="transmembrane region" description="Helical" evidence="8">
    <location>
        <begin position="124"/>
        <end position="143"/>
    </location>
</feature>
<dbReference type="STRING" id="261392.SAMN02745149_00604"/>
<dbReference type="PANTHER" id="PTHR32024:SF1">
    <property type="entry name" value="KTR SYSTEM POTASSIUM UPTAKE PROTEIN B"/>
    <property type="match status" value="1"/>
</dbReference>
<dbReference type="Proteomes" id="UP000190423">
    <property type="component" value="Unassembled WGS sequence"/>
</dbReference>
<sequence length="454" mass="48541">MRFHHRIKSVQVRLFLYFFTLAIIGTALLSLPLCYKNGMTVPLIDSLFTTVSAICVTGLSTVDMRLYTGAGLAVILLLIEAGGLGLVSFFTVFLVFSAKKISLLNRNIIRDYFTEDSAVESRQIIKVILITTLAFQATGALVLAPLLKTAGESHWIFYAIFLSISAFCNAGFSPYADSLAQFSGNGAICLWLSVLIIAGGLGFMVIANVIGVAKSRFSKKSRCILSLHSKIVLLMTFVLIAAGTLVFFFAEKDGAFSGMSFFKALNCAFFQSVTLRTAGFETVSQADFSPLSTFSSIILMLTGGSPGSMAGGLKTTTLFLLVCVAYKRASDKNAPSVFRRDIAEESTEKALAVFVKGVCLLCVMYALLLISESASLKAGTFSAGELFFEAASAFGTVGLSKGITAALSSAGKILVMLLMFAGRTGITFIALGSLYKEKPLDSLADFPKESMLIG</sequence>
<dbReference type="GO" id="GO:0005886">
    <property type="term" value="C:plasma membrane"/>
    <property type="evidence" value="ECO:0007669"/>
    <property type="project" value="UniProtKB-SubCell"/>
</dbReference>
<feature type="transmembrane region" description="Helical" evidence="8">
    <location>
        <begin position="350"/>
        <end position="370"/>
    </location>
</feature>
<keyword evidence="3" id="KW-1003">Cell membrane</keyword>
<feature type="transmembrane region" description="Helical" evidence="8">
    <location>
        <begin position="12"/>
        <end position="33"/>
    </location>
</feature>
<evidence type="ECO:0000256" key="2">
    <source>
        <dbReference type="ARBA" id="ARBA00022448"/>
    </source>
</evidence>
<dbReference type="GO" id="GO:0008324">
    <property type="term" value="F:monoatomic cation transmembrane transporter activity"/>
    <property type="evidence" value="ECO:0007669"/>
    <property type="project" value="InterPro"/>
</dbReference>
<evidence type="ECO:0000256" key="3">
    <source>
        <dbReference type="ARBA" id="ARBA00022475"/>
    </source>
</evidence>
<evidence type="ECO:0000313" key="10">
    <source>
        <dbReference type="Proteomes" id="UP000190423"/>
    </source>
</evidence>
<organism evidence="9 10">
    <name type="scientific">Treponema porcinum</name>
    <dbReference type="NCBI Taxonomy" id="261392"/>
    <lineage>
        <taxon>Bacteria</taxon>
        <taxon>Pseudomonadati</taxon>
        <taxon>Spirochaetota</taxon>
        <taxon>Spirochaetia</taxon>
        <taxon>Spirochaetales</taxon>
        <taxon>Treponemataceae</taxon>
        <taxon>Treponema</taxon>
    </lineage>
</organism>
<comment type="subcellular location">
    <subcellularLocation>
        <location evidence="1">Cell membrane</location>
        <topology evidence="1">Multi-pass membrane protein</topology>
    </subcellularLocation>
</comment>
<gene>
    <name evidence="9" type="ORF">SAMN02745149_00604</name>
</gene>
<feature type="transmembrane region" description="Helical" evidence="8">
    <location>
        <begin position="155"/>
        <end position="176"/>
    </location>
</feature>
<dbReference type="PANTHER" id="PTHR32024">
    <property type="entry name" value="TRK SYSTEM POTASSIUM UPTAKE PROTEIN TRKG-RELATED"/>
    <property type="match status" value="1"/>
</dbReference>
<reference evidence="9 10" key="1">
    <citation type="submission" date="2017-02" db="EMBL/GenBank/DDBJ databases">
        <authorList>
            <person name="Peterson S.W."/>
        </authorList>
    </citation>
    <scope>NUCLEOTIDE SEQUENCE [LARGE SCALE GENOMIC DNA]</scope>
    <source>
        <strain evidence="9 10">ATCC BAA-908</strain>
    </source>
</reference>
<feature type="transmembrane region" description="Helical" evidence="8">
    <location>
        <begin position="231"/>
        <end position="250"/>
    </location>
</feature>
<evidence type="ECO:0000256" key="4">
    <source>
        <dbReference type="ARBA" id="ARBA00022692"/>
    </source>
</evidence>
<proteinExistence type="predicted"/>
<keyword evidence="7 8" id="KW-0472">Membrane</keyword>
<evidence type="ECO:0000256" key="1">
    <source>
        <dbReference type="ARBA" id="ARBA00004651"/>
    </source>
</evidence>
<name>A0A1T4JMV9_TREPO</name>
<feature type="transmembrane region" description="Helical" evidence="8">
    <location>
        <begin position="39"/>
        <end position="59"/>
    </location>
</feature>
<evidence type="ECO:0000256" key="6">
    <source>
        <dbReference type="ARBA" id="ARBA00023065"/>
    </source>
</evidence>
<dbReference type="GeneID" id="78315918"/>
<dbReference type="Pfam" id="PF02386">
    <property type="entry name" value="TrkH"/>
    <property type="match status" value="1"/>
</dbReference>
<feature type="transmembrane region" description="Helical" evidence="8">
    <location>
        <begin position="71"/>
        <end position="96"/>
    </location>
</feature>
<keyword evidence="6" id="KW-0406">Ion transport</keyword>
<dbReference type="AlphaFoldDB" id="A0A1T4JMV9"/>
<evidence type="ECO:0000313" key="9">
    <source>
        <dbReference type="EMBL" id="SJZ31536.1"/>
    </source>
</evidence>
<evidence type="ECO:0000256" key="5">
    <source>
        <dbReference type="ARBA" id="ARBA00022989"/>
    </source>
</evidence>
<keyword evidence="4 8" id="KW-0812">Transmembrane</keyword>
<dbReference type="OrthoDB" id="9810952at2"/>
<keyword evidence="2" id="KW-0813">Transport</keyword>
<keyword evidence="10" id="KW-1185">Reference proteome</keyword>
<keyword evidence="5 8" id="KW-1133">Transmembrane helix</keyword>
<evidence type="ECO:0000256" key="7">
    <source>
        <dbReference type="ARBA" id="ARBA00023136"/>
    </source>
</evidence>
<dbReference type="RefSeq" id="WP_078932525.1">
    <property type="nucleotide sequence ID" value="NZ_FUWG01000004.1"/>
</dbReference>
<evidence type="ECO:0000256" key="8">
    <source>
        <dbReference type="SAM" id="Phobius"/>
    </source>
</evidence>
<accession>A0A1T4JMV9</accession>
<feature type="transmembrane region" description="Helical" evidence="8">
    <location>
        <begin position="390"/>
        <end position="407"/>
    </location>
</feature>
<dbReference type="InterPro" id="IPR003445">
    <property type="entry name" value="Cat_transpt"/>
</dbReference>
<feature type="transmembrane region" description="Helical" evidence="8">
    <location>
        <begin position="414"/>
        <end position="435"/>
    </location>
</feature>
<dbReference type="GO" id="GO:0030001">
    <property type="term" value="P:metal ion transport"/>
    <property type="evidence" value="ECO:0007669"/>
    <property type="project" value="UniProtKB-ARBA"/>
</dbReference>
<feature type="transmembrane region" description="Helical" evidence="8">
    <location>
        <begin position="188"/>
        <end position="210"/>
    </location>
</feature>
<dbReference type="EMBL" id="FUWG01000004">
    <property type="protein sequence ID" value="SJZ31536.1"/>
    <property type="molecule type" value="Genomic_DNA"/>
</dbReference>